<dbReference type="NCBIfam" id="NF007113">
    <property type="entry name" value="PRK09562.1"/>
    <property type="match status" value="1"/>
</dbReference>
<dbReference type="Gene3D" id="3.40.1010.10">
    <property type="entry name" value="Cobalt-precorrin-4 Transmethylase, Domain 1"/>
    <property type="match status" value="1"/>
</dbReference>
<dbReference type="GO" id="GO:0046047">
    <property type="term" value="P:TTP catabolic process"/>
    <property type="evidence" value="ECO:0007669"/>
    <property type="project" value="TreeGrafter"/>
</dbReference>
<reference evidence="3" key="1">
    <citation type="submission" date="2015-08" db="EMBL/GenBank/DDBJ databases">
        <title>Complete DNA Sequence of Pseudomonas syringae pv. actinidiae, the Causal Agent of Kiwifruit Canker Disease.</title>
        <authorList>
            <person name="Rikkerink E.H.A."/>
            <person name="Fineran P.C."/>
        </authorList>
    </citation>
    <scope>NUCLEOTIDE SEQUENCE</scope>
    <source>
        <strain evidence="3">DSM 13666</strain>
    </source>
</reference>
<dbReference type="GO" id="GO:0046076">
    <property type="term" value="P:dTTP catabolic process"/>
    <property type="evidence" value="ECO:0007669"/>
    <property type="project" value="TreeGrafter"/>
</dbReference>
<dbReference type="SUPFAM" id="SSF53790">
    <property type="entry name" value="Tetrapyrrole methylase"/>
    <property type="match status" value="1"/>
</dbReference>
<sequence>MSHTITVIGLGAGNLEQLPLGVYRLILNQDHLYVRTKDHPVIEELIGEGHSFTFFDSIYEQHETFEAVYDAIVAELLEAAKSKEILYAVPGHPLVAERTVQLLLEAEREGRVTVKILGGQSFLDPMFSALKIDPVEGCQVLDGTMLSRDEVHVTQHIVICQVYDQMIASHVKLTLMELLPDDYEVTVATAVGTKNEKLETVPLYELDRVTTISNLTAVYVPPVEDEVILYQDFRTLRQIIATLRGPDGCPWDKKQTHQSLKKYLLEEAYEVLEAIDEENEDHLVEELGDLLLQVLLHAQIGEDDGWFQIEDVIRSISEKMIRRHPHVFGERQVEDAEDVVETWDEIKKAEKGEDQASTSILGKIPKGLPSLMLAFELQKKAAKVGFDWAEVEPMWAKLDEELHEFKEEIQAGHSQEMAKEFGDVLFVLVNIGRFYNIYAEEALHRTNEKFKRRFQSIEQAITAKGDTLEESSLEEMDVLWNQAKESESQGE</sequence>
<dbReference type="CDD" id="cd11723">
    <property type="entry name" value="YabN_N_like"/>
    <property type="match status" value="1"/>
</dbReference>
<organism evidence="3">
    <name type="scientific">Halalkalibacterium halodurans</name>
    <name type="common">Bacillus halodurans</name>
    <dbReference type="NCBI Taxonomy" id="86665"/>
    <lineage>
        <taxon>Bacteria</taxon>
        <taxon>Bacillati</taxon>
        <taxon>Bacillota</taxon>
        <taxon>Bacilli</taxon>
        <taxon>Bacillales</taxon>
        <taxon>Bacillaceae</taxon>
        <taxon>Halalkalibacterium (ex Joshi et al. 2022)</taxon>
    </lineage>
</organism>
<dbReference type="Pfam" id="PF00590">
    <property type="entry name" value="TP_methylase"/>
    <property type="match status" value="1"/>
</dbReference>
<dbReference type="PATRIC" id="fig|136160.3.peg.28"/>
<dbReference type="GO" id="GO:0046052">
    <property type="term" value="P:UTP catabolic process"/>
    <property type="evidence" value="ECO:0007669"/>
    <property type="project" value="TreeGrafter"/>
</dbReference>
<feature type="domain" description="NTP pyrophosphohydrolase MazG-like" evidence="2">
    <location>
        <begin position="255"/>
        <end position="328"/>
    </location>
</feature>
<dbReference type="FunFam" id="3.40.1010.10:FF:000008">
    <property type="entry name" value="Similar to nucleoside triphosphate pyrophosphohydrolase, MazG"/>
    <property type="match status" value="1"/>
</dbReference>
<dbReference type="InterPro" id="IPR048011">
    <property type="entry name" value="NTP-PPase_MazG-like_C"/>
</dbReference>
<evidence type="ECO:0008006" key="4">
    <source>
        <dbReference type="Google" id="ProtNLM"/>
    </source>
</evidence>
<dbReference type="Pfam" id="PF03819">
    <property type="entry name" value="MazG"/>
    <property type="match status" value="2"/>
</dbReference>
<dbReference type="InterPro" id="IPR035996">
    <property type="entry name" value="4pyrrol_Methylase_sf"/>
</dbReference>
<dbReference type="Gene3D" id="1.10.287.1080">
    <property type="entry name" value="MazG-like"/>
    <property type="match status" value="2"/>
</dbReference>
<dbReference type="InterPro" id="IPR035013">
    <property type="entry name" value="YabN_N"/>
</dbReference>
<gene>
    <name evidence="3" type="ORF">AMD02_17705</name>
</gene>
<dbReference type="PANTHER" id="PTHR30522">
    <property type="entry name" value="NUCLEOSIDE TRIPHOSPHATE PYROPHOSPHOHYDROLASE"/>
    <property type="match status" value="1"/>
</dbReference>
<dbReference type="FunFam" id="1.10.287.1080:FF:000001">
    <property type="entry name" value="Nucleoside triphosphate pyrophosphohydrolase"/>
    <property type="match status" value="1"/>
</dbReference>
<feature type="domain" description="NTP pyrophosphohydrolase MazG-like" evidence="2">
    <location>
        <begin position="394"/>
        <end position="453"/>
    </location>
</feature>
<dbReference type="AlphaFoldDB" id="A0A0M0KCJ4"/>
<dbReference type="PIRSF" id="PIRSF002845">
    <property type="entry name" value="Ttrprl_mtas_MazG"/>
    <property type="match status" value="1"/>
</dbReference>
<feature type="domain" description="Tetrapyrrole methylase" evidence="1">
    <location>
        <begin position="4"/>
        <end position="207"/>
    </location>
</feature>
<dbReference type="CDD" id="cd11529">
    <property type="entry name" value="NTP-PPase_MazG_Cterm"/>
    <property type="match status" value="1"/>
</dbReference>
<dbReference type="GO" id="GO:0008168">
    <property type="term" value="F:methyltransferase activity"/>
    <property type="evidence" value="ECO:0007669"/>
    <property type="project" value="InterPro"/>
</dbReference>
<dbReference type="GO" id="GO:0006950">
    <property type="term" value="P:response to stress"/>
    <property type="evidence" value="ECO:0007669"/>
    <property type="project" value="UniProtKB-ARBA"/>
</dbReference>
<dbReference type="InterPro" id="IPR011551">
    <property type="entry name" value="NTP_PyrPHydrolase_MazG"/>
</dbReference>
<evidence type="ECO:0000259" key="1">
    <source>
        <dbReference type="Pfam" id="PF00590"/>
    </source>
</evidence>
<dbReference type="GeneID" id="87595596"/>
<dbReference type="RefSeq" id="WP_053432326.1">
    <property type="nucleotide sequence ID" value="NZ_CP040441.1"/>
</dbReference>
<dbReference type="CDD" id="cd11528">
    <property type="entry name" value="NTP-PPase_MazG_Nterm"/>
    <property type="match status" value="1"/>
</dbReference>
<dbReference type="GO" id="GO:0047429">
    <property type="term" value="F:nucleoside triphosphate diphosphatase activity"/>
    <property type="evidence" value="ECO:0007669"/>
    <property type="project" value="InterPro"/>
</dbReference>
<dbReference type="NCBIfam" id="TIGR00444">
    <property type="entry name" value="mazG"/>
    <property type="match status" value="1"/>
</dbReference>
<proteinExistence type="predicted"/>
<dbReference type="InterPro" id="IPR000878">
    <property type="entry name" value="4pyrrol_Mease"/>
</dbReference>
<dbReference type="InterPro" id="IPR014777">
    <property type="entry name" value="4pyrrole_Mease_sub1"/>
</dbReference>
<dbReference type="FunFam" id="1.10.287.1080:FF:000003">
    <property type="entry name" value="Nucleoside triphosphate pyrophosphohydrolase"/>
    <property type="match status" value="1"/>
</dbReference>
<dbReference type="InterPro" id="IPR004518">
    <property type="entry name" value="MazG-like_dom"/>
</dbReference>
<dbReference type="GO" id="GO:0046081">
    <property type="term" value="P:dUTP catabolic process"/>
    <property type="evidence" value="ECO:0007669"/>
    <property type="project" value="TreeGrafter"/>
</dbReference>
<dbReference type="GO" id="GO:0006203">
    <property type="term" value="P:dGTP catabolic process"/>
    <property type="evidence" value="ECO:0007669"/>
    <property type="project" value="TreeGrafter"/>
</dbReference>
<comment type="caution">
    <text evidence="3">The sequence shown here is derived from an EMBL/GenBank/DDBJ whole genome shotgun (WGS) entry which is preliminary data.</text>
</comment>
<evidence type="ECO:0000259" key="2">
    <source>
        <dbReference type="Pfam" id="PF03819"/>
    </source>
</evidence>
<dbReference type="EMBL" id="LILD01000009">
    <property type="protein sequence ID" value="KOO36576.1"/>
    <property type="molecule type" value="Genomic_DNA"/>
</dbReference>
<protein>
    <recommendedName>
        <fullName evidence="4">Tetrapyrrole methylase family protein / MazG family protein</fullName>
    </recommendedName>
</protein>
<dbReference type="SUPFAM" id="SSF101386">
    <property type="entry name" value="all-alpha NTP pyrophosphatases"/>
    <property type="match status" value="2"/>
</dbReference>
<name>A0A0M0KCJ4_ALKHA</name>
<evidence type="ECO:0000313" key="3">
    <source>
        <dbReference type="EMBL" id="KOO36576.1"/>
    </source>
</evidence>
<dbReference type="GO" id="GO:0046061">
    <property type="term" value="P:dATP catabolic process"/>
    <property type="evidence" value="ECO:0007669"/>
    <property type="project" value="TreeGrafter"/>
</dbReference>
<dbReference type="PANTHER" id="PTHR30522:SF0">
    <property type="entry name" value="NUCLEOSIDE TRIPHOSPHATE PYROPHOSPHOHYDROLASE"/>
    <property type="match status" value="1"/>
</dbReference>
<accession>A0A0M0KCJ4</accession>
<dbReference type="InterPro" id="IPR048015">
    <property type="entry name" value="NTP-PPase_MazG-like_N"/>
</dbReference>
<dbReference type="InterPro" id="IPR024180">
    <property type="entry name" value="Tetrapyrrole_Mease/MazG_pred"/>
</dbReference>